<dbReference type="EMBL" id="BMAV01024383">
    <property type="protein sequence ID" value="GFS32754.1"/>
    <property type="molecule type" value="Genomic_DNA"/>
</dbReference>
<dbReference type="Proteomes" id="UP000886998">
    <property type="component" value="Unassembled WGS sequence"/>
</dbReference>
<name>A0A8X6I6F1_9ARAC</name>
<keyword evidence="1" id="KW-1133">Transmembrane helix</keyword>
<protein>
    <submittedName>
        <fullName evidence="2">Uncharacterized protein</fullName>
    </submittedName>
</protein>
<proteinExistence type="predicted"/>
<dbReference type="OrthoDB" id="6429165at2759"/>
<evidence type="ECO:0000313" key="2">
    <source>
        <dbReference type="EMBL" id="GFS32754.1"/>
    </source>
</evidence>
<dbReference type="AlphaFoldDB" id="A0A8X6I6F1"/>
<evidence type="ECO:0000313" key="3">
    <source>
        <dbReference type="Proteomes" id="UP000886998"/>
    </source>
</evidence>
<gene>
    <name evidence="2" type="primary">NCL1_54616</name>
    <name evidence="2" type="ORF">TNIN_460601</name>
</gene>
<feature type="transmembrane region" description="Helical" evidence="1">
    <location>
        <begin position="7"/>
        <end position="26"/>
    </location>
</feature>
<sequence length="96" mass="10772">MQTLDDLSIISTGFFFTIIGIFLMAYGCQALVYLNFVGATMILFGCLAAAFGVYLCRTVHSTKAYSLKYPESTSFNMEWISLPIIEQPHRFRVAVV</sequence>
<feature type="transmembrane region" description="Helical" evidence="1">
    <location>
        <begin position="32"/>
        <end position="56"/>
    </location>
</feature>
<keyword evidence="1" id="KW-0472">Membrane</keyword>
<reference evidence="2" key="1">
    <citation type="submission" date="2020-08" db="EMBL/GenBank/DDBJ databases">
        <title>Multicomponent nature underlies the extraordinary mechanical properties of spider dragline silk.</title>
        <authorList>
            <person name="Kono N."/>
            <person name="Nakamura H."/>
            <person name="Mori M."/>
            <person name="Yoshida Y."/>
            <person name="Ohtoshi R."/>
            <person name="Malay A.D."/>
            <person name="Moran D.A.P."/>
            <person name="Tomita M."/>
            <person name="Numata K."/>
            <person name="Arakawa K."/>
        </authorList>
    </citation>
    <scope>NUCLEOTIDE SEQUENCE</scope>
</reference>
<comment type="caution">
    <text evidence="2">The sequence shown here is derived from an EMBL/GenBank/DDBJ whole genome shotgun (WGS) entry which is preliminary data.</text>
</comment>
<organism evidence="2 3">
    <name type="scientific">Trichonephila inaurata madagascariensis</name>
    <dbReference type="NCBI Taxonomy" id="2747483"/>
    <lineage>
        <taxon>Eukaryota</taxon>
        <taxon>Metazoa</taxon>
        <taxon>Ecdysozoa</taxon>
        <taxon>Arthropoda</taxon>
        <taxon>Chelicerata</taxon>
        <taxon>Arachnida</taxon>
        <taxon>Araneae</taxon>
        <taxon>Araneomorphae</taxon>
        <taxon>Entelegynae</taxon>
        <taxon>Araneoidea</taxon>
        <taxon>Nephilidae</taxon>
        <taxon>Trichonephila</taxon>
        <taxon>Trichonephila inaurata</taxon>
    </lineage>
</organism>
<keyword evidence="3" id="KW-1185">Reference proteome</keyword>
<accession>A0A8X6I6F1</accession>
<keyword evidence="1" id="KW-0812">Transmembrane</keyword>
<evidence type="ECO:0000256" key="1">
    <source>
        <dbReference type="SAM" id="Phobius"/>
    </source>
</evidence>